<keyword evidence="2" id="KW-1185">Reference proteome</keyword>
<reference evidence="1" key="2">
    <citation type="submission" date="2025-09" db="UniProtKB">
        <authorList>
            <consortium name="Ensembl"/>
        </authorList>
    </citation>
    <scope>IDENTIFICATION</scope>
</reference>
<name>A0A8D2NJV4_ZONAL</name>
<reference evidence="1" key="1">
    <citation type="submission" date="2025-08" db="UniProtKB">
        <authorList>
            <consortium name="Ensembl"/>
        </authorList>
    </citation>
    <scope>IDENTIFICATION</scope>
</reference>
<protein>
    <submittedName>
        <fullName evidence="1">Uncharacterized protein</fullName>
    </submittedName>
</protein>
<dbReference type="Ensembl" id="ENSZALT00000029208.1">
    <property type="protein sequence ID" value="ENSZALP00000022468.1"/>
    <property type="gene ID" value="ENSZALG00000017452.1"/>
</dbReference>
<dbReference type="Proteomes" id="UP000694413">
    <property type="component" value="Unassembled WGS sequence"/>
</dbReference>
<evidence type="ECO:0000313" key="1">
    <source>
        <dbReference type="Ensembl" id="ENSZALP00000022468.1"/>
    </source>
</evidence>
<evidence type="ECO:0000313" key="2">
    <source>
        <dbReference type="Proteomes" id="UP000694413"/>
    </source>
</evidence>
<dbReference type="Gene3D" id="6.10.250.2320">
    <property type="match status" value="1"/>
</dbReference>
<accession>A0A8D2NJV4</accession>
<sequence>SAVDVYEGLRCSNACFVASVSCILEEYNRPFEDNILLRLDTLTYDTPDRPKRREQVSRKDVQKWKKKTFRVFYTSEAAAGEVWIHSEGSQGW</sequence>
<dbReference type="AlphaFoldDB" id="A0A8D2NJV4"/>
<proteinExistence type="predicted"/>
<organism evidence="1 2">
    <name type="scientific">Zonotrichia albicollis</name>
    <name type="common">White-throated sparrow</name>
    <name type="synonym">Fringilla albicollis</name>
    <dbReference type="NCBI Taxonomy" id="44394"/>
    <lineage>
        <taxon>Eukaryota</taxon>
        <taxon>Metazoa</taxon>
        <taxon>Chordata</taxon>
        <taxon>Craniata</taxon>
        <taxon>Vertebrata</taxon>
        <taxon>Euteleostomi</taxon>
        <taxon>Archelosauria</taxon>
        <taxon>Archosauria</taxon>
        <taxon>Dinosauria</taxon>
        <taxon>Saurischia</taxon>
        <taxon>Theropoda</taxon>
        <taxon>Coelurosauria</taxon>
        <taxon>Aves</taxon>
        <taxon>Neognathae</taxon>
        <taxon>Neoaves</taxon>
        <taxon>Telluraves</taxon>
        <taxon>Australaves</taxon>
        <taxon>Passeriformes</taxon>
        <taxon>Passerellidae</taxon>
        <taxon>Zonotrichia</taxon>
    </lineage>
</organism>